<feature type="non-terminal residue" evidence="2">
    <location>
        <position position="356"/>
    </location>
</feature>
<keyword evidence="3" id="KW-1185">Reference proteome</keyword>
<feature type="region of interest" description="Disordered" evidence="1">
    <location>
        <begin position="234"/>
        <end position="356"/>
    </location>
</feature>
<feature type="compositionally biased region" description="Basic and acidic residues" evidence="1">
    <location>
        <begin position="12"/>
        <end position="27"/>
    </location>
</feature>
<feature type="compositionally biased region" description="Acidic residues" evidence="1">
    <location>
        <begin position="299"/>
        <end position="344"/>
    </location>
</feature>
<proteinExistence type="predicted"/>
<sequence length="356" mass="38838">AADDTDNYDLNAGKDTEDADTDNHAGDAGDDIEDVRDDVHNHVLDIGYDSDDTSRNAAQIDDNTCRDGVTGEGCLELEVLDDATFWMQDTTVTTPQSDRLTMPQGCLVADPLNRSHRSVTLLSDASTLQTESMKDQAKKMPQPRRWAVKLGPCVAVATDRRLPYSVSGSVTDIHRLLDLPLPVLTNGRTLMLKMVLIKGGMSGFGAQTFALYILLGEFWLADTDHSRDEGQWFGIDRDAEGHGDNGDTLGDTLGTDNDKASDDDVLKGSQDGTSGDDEKDGQDSSADRNGKYSARDGDTSVEEEEEEEDDKEEEDNEEDDEYDKEDEDNEEEDEEDMSSSDEDDGGHGGDSDDGGD</sequence>
<dbReference type="Proteomes" id="UP000807025">
    <property type="component" value="Unassembled WGS sequence"/>
</dbReference>
<feature type="non-terminal residue" evidence="2">
    <location>
        <position position="1"/>
    </location>
</feature>
<gene>
    <name evidence="2" type="ORF">BDN71DRAFT_1437459</name>
</gene>
<evidence type="ECO:0000313" key="2">
    <source>
        <dbReference type="EMBL" id="KAF9486620.1"/>
    </source>
</evidence>
<organism evidence="2 3">
    <name type="scientific">Pleurotus eryngii</name>
    <name type="common">Boletus of the steppes</name>
    <dbReference type="NCBI Taxonomy" id="5323"/>
    <lineage>
        <taxon>Eukaryota</taxon>
        <taxon>Fungi</taxon>
        <taxon>Dikarya</taxon>
        <taxon>Basidiomycota</taxon>
        <taxon>Agaricomycotina</taxon>
        <taxon>Agaricomycetes</taxon>
        <taxon>Agaricomycetidae</taxon>
        <taxon>Agaricales</taxon>
        <taxon>Pleurotineae</taxon>
        <taxon>Pleurotaceae</taxon>
        <taxon>Pleurotus</taxon>
    </lineage>
</organism>
<protein>
    <submittedName>
        <fullName evidence="2">Uncharacterized protein</fullName>
    </submittedName>
</protein>
<name>A0A9P5ZGE0_PLEER</name>
<accession>A0A9P5ZGE0</accession>
<feature type="compositionally biased region" description="Basic and acidic residues" evidence="1">
    <location>
        <begin position="256"/>
        <end position="266"/>
    </location>
</feature>
<feature type="compositionally biased region" description="Basic and acidic residues" evidence="1">
    <location>
        <begin position="234"/>
        <end position="245"/>
    </location>
</feature>
<evidence type="ECO:0000313" key="3">
    <source>
        <dbReference type="Proteomes" id="UP000807025"/>
    </source>
</evidence>
<feature type="compositionally biased region" description="Low complexity" evidence="1">
    <location>
        <begin position="246"/>
        <end position="255"/>
    </location>
</feature>
<dbReference type="AlphaFoldDB" id="A0A9P5ZGE0"/>
<evidence type="ECO:0000256" key="1">
    <source>
        <dbReference type="SAM" id="MobiDB-lite"/>
    </source>
</evidence>
<feature type="compositionally biased region" description="Basic and acidic residues" evidence="1">
    <location>
        <begin position="281"/>
        <end position="298"/>
    </location>
</feature>
<feature type="region of interest" description="Disordered" evidence="1">
    <location>
        <begin position="1"/>
        <end position="33"/>
    </location>
</feature>
<dbReference type="EMBL" id="MU155091">
    <property type="protein sequence ID" value="KAF9486620.1"/>
    <property type="molecule type" value="Genomic_DNA"/>
</dbReference>
<comment type="caution">
    <text evidence="2">The sequence shown here is derived from an EMBL/GenBank/DDBJ whole genome shotgun (WGS) entry which is preliminary data.</text>
</comment>
<reference evidence="2" key="1">
    <citation type="submission" date="2020-11" db="EMBL/GenBank/DDBJ databases">
        <authorList>
            <consortium name="DOE Joint Genome Institute"/>
            <person name="Ahrendt S."/>
            <person name="Riley R."/>
            <person name="Andreopoulos W."/>
            <person name="Labutti K."/>
            <person name="Pangilinan J."/>
            <person name="Ruiz-Duenas F.J."/>
            <person name="Barrasa J.M."/>
            <person name="Sanchez-Garcia M."/>
            <person name="Camarero S."/>
            <person name="Miyauchi S."/>
            <person name="Serrano A."/>
            <person name="Linde D."/>
            <person name="Babiker R."/>
            <person name="Drula E."/>
            <person name="Ayuso-Fernandez I."/>
            <person name="Pacheco R."/>
            <person name="Padilla G."/>
            <person name="Ferreira P."/>
            <person name="Barriuso J."/>
            <person name="Kellner H."/>
            <person name="Castanera R."/>
            <person name="Alfaro M."/>
            <person name="Ramirez L."/>
            <person name="Pisabarro A.G."/>
            <person name="Kuo A."/>
            <person name="Tritt A."/>
            <person name="Lipzen A."/>
            <person name="He G."/>
            <person name="Yan M."/>
            <person name="Ng V."/>
            <person name="Cullen D."/>
            <person name="Martin F."/>
            <person name="Rosso M.-N."/>
            <person name="Henrissat B."/>
            <person name="Hibbett D."/>
            <person name="Martinez A.T."/>
            <person name="Grigoriev I.V."/>
        </authorList>
    </citation>
    <scope>NUCLEOTIDE SEQUENCE</scope>
    <source>
        <strain evidence="2">ATCC 90797</strain>
    </source>
</reference>